<keyword evidence="4" id="KW-1185">Reference proteome</keyword>
<sequence length="532" mass="57176">MTDQSFSKILQRSYAAFRNKVAVQDTDEMLTYGKLGAAAWALAADLRARGVRRGDHAVVIMRNSAPAVVVEHALMLSGVVRVGLATRLSPAEVAHVVSDCTAAVLIVDEEWSVRLPEVAELCDSGLPDVILSAPLERPLERAASADGLPENPPAALRDIVDDPPGGSECALILYTSGTTGRAKGVVLSHNVFVAMIEGLLVAVPGLARGGVVGHCLPLPHATGMILAASVTMGGTQLLFDSARPEALLDSIEAYRCSVVTMVPTVIQSVAEEQARQPRDVSSLQAIPYTGAPITPSALDSAIRILGPVFVQYYAQSEALPPLTLLSQEDHAQALQDPRILSSAGRVFPFVDMRIADDAGAECRPGDVGEVWVRASTATSGYLNMLEATENLFAGEGWLRTGDLGYIDARGYLYLVDRLKEVIISGGFNVYPAEVEAALSQVPWVREVAVFGVPDDRWGEAVAVAFSLKGHDGVPQDLASASQELEACSRRQLADYKTPRKFFRMNELPKNANGKIDKRKLRESHWSEMGRMI</sequence>
<dbReference type="Proteomes" id="UP001165561">
    <property type="component" value="Unassembled WGS sequence"/>
</dbReference>
<proteinExistence type="predicted"/>
<reference evidence="3" key="1">
    <citation type="submission" date="2023-02" db="EMBL/GenBank/DDBJ databases">
        <title>Georgenia sp.10Sc9-8, isolated from a soil sample collected from the Taklamakan desert.</title>
        <authorList>
            <person name="Liu S."/>
        </authorList>
    </citation>
    <scope>NUCLEOTIDE SEQUENCE</scope>
    <source>
        <strain evidence="3">10Sc9-8</strain>
    </source>
</reference>
<feature type="domain" description="AMP-dependent synthetase/ligase" evidence="1">
    <location>
        <begin position="11"/>
        <end position="382"/>
    </location>
</feature>
<dbReference type="InterPro" id="IPR025110">
    <property type="entry name" value="AMP-bd_C"/>
</dbReference>
<name>A0ABT5TXX2_9MICO</name>
<evidence type="ECO:0000259" key="1">
    <source>
        <dbReference type="Pfam" id="PF00501"/>
    </source>
</evidence>
<dbReference type="Gene3D" id="3.40.50.12780">
    <property type="entry name" value="N-terminal domain of ligase-like"/>
    <property type="match status" value="1"/>
</dbReference>
<dbReference type="InterPro" id="IPR000873">
    <property type="entry name" value="AMP-dep_synth/lig_dom"/>
</dbReference>
<dbReference type="PANTHER" id="PTHR43767">
    <property type="entry name" value="LONG-CHAIN-FATTY-ACID--COA LIGASE"/>
    <property type="match status" value="1"/>
</dbReference>
<dbReference type="Gene3D" id="3.30.300.30">
    <property type="match status" value="1"/>
</dbReference>
<organism evidence="3 4">
    <name type="scientific">Georgenia halotolerans</name>
    <dbReference type="NCBI Taxonomy" id="3028317"/>
    <lineage>
        <taxon>Bacteria</taxon>
        <taxon>Bacillati</taxon>
        <taxon>Actinomycetota</taxon>
        <taxon>Actinomycetes</taxon>
        <taxon>Micrococcales</taxon>
        <taxon>Bogoriellaceae</taxon>
        <taxon>Georgenia</taxon>
    </lineage>
</organism>
<dbReference type="InterPro" id="IPR020845">
    <property type="entry name" value="AMP-binding_CS"/>
</dbReference>
<dbReference type="InterPro" id="IPR045851">
    <property type="entry name" value="AMP-bd_C_sf"/>
</dbReference>
<gene>
    <name evidence="3" type="ORF">PU560_04465</name>
</gene>
<evidence type="ECO:0000259" key="2">
    <source>
        <dbReference type="Pfam" id="PF13193"/>
    </source>
</evidence>
<evidence type="ECO:0000313" key="3">
    <source>
        <dbReference type="EMBL" id="MDD9205721.1"/>
    </source>
</evidence>
<comment type="caution">
    <text evidence="3">The sequence shown here is derived from an EMBL/GenBank/DDBJ whole genome shotgun (WGS) entry which is preliminary data.</text>
</comment>
<dbReference type="InterPro" id="IPR050237">
    <property type="entry name" value="ATP-dep_AMP-bd_enzyme"/>
</dbReference>
<dbReference type="EMBL" id="JARACI010000628">
    <property type="protein sequence ID" value="MDD9205721.1"/>
    <property type="molecule type" value="Genomic_DNA"/>
</dbReference>
<dbReference type="Pfam" id="PF00501">
    <property type="entry name" value="AMP-binding"/>
    <property type="match status" value="1"/>
</dbReference>
<dbReference type="SUPFAM" id="SSF56801">
    <property type="entry name" value="Acetyl-CoA synthetase-like"/>
    <property type="match status" value="1"/>
</dbReference>
<feature type="domain" description="AMP-binding enzyme C-terminal" evidence="2">
    <location>
        <begin position="433"/>
        <end position="514"/>
    </location>
</feature>
<dbReference type="Pfam" id="PF13193">
    <property type="entry name" value="AMP-binding_C"/>
    <property type="match status" value="1"/>
</dbReference>
<dbReference type="PANTHER" id="PTHR43767:SF1">
    <property type="entry name" value="NONRIBOSOMAL PEPTIDE SYNTHASE PES1 (EUROFUNG)-RELATED"/>
    <property type="match status" value="1"/>
</dbReference>
<protein>
    <submittedName>
        <fullName evidence="3">Class I adenylate-forming enzyme family protein</fullName>
    </submittedName>
</protein>
<dbReference type="PROSITE" id="PS00455">
    <property type="entry name" value="AMP_BINDING"/>
    <property type="match status" value="1"/>
</dbReference>
<accession>A0ABT5TXX2</accession>
<dbReference type="InterPro" id="IPR042099">
    <property type="entry name" value="ANL_N_sf"/>
</dbReference>
<evidence type="ECO:0000313" key="4">
    <source>
        <dbReference type="Proteomes" id="UP001165561"/>
    </source>
</evidence>